<dbReference type="InterPro" id="IPR029058">
    <property type="entry name" value="AB_hydrolase_fold"/>
</dbReference>
<dbReference type="SUPFAM" id="SSF50969">
    <property type="entry name" value="YVTN repeat-like/Quinoprotein amine dehydrogenase"/>
    <property type="match status" value="1"/>
</dbReference>
<feature type="signal peptide" evidence="2">
    <location>
        <begin position="1"/>
        <end position="21"/>
    </location>
</feature>
<feature type="domain" description="Peptidase S9 prolyl oligopeptidase catalytic" evidence="3">
    <location>
        <begin position="442"/>
        <end position="657"/>
    </location>
</feature>
<gene>
    <name evidence="4" type="ORF">SAMN05192549_106230</name>
</gene>
<evidence type="ECO:0000259" key="3">
    <source>
        <dbReference type="Pfam" id="PF00326"/>
    </source>
</evidence>
<dbReference type="STRING" id="551987.SAMN05192549_106230"/>
<evidence type="ECO:0000313" key="5">
    <source>
        <dbReference type="Proteomes" id="UP000184339"/>
    </source>
</evidence>
<dbReference type="InterPro" id="IPR011044">
    <property type="entry name" value="Quino_amine_DH_bsu"/>
</dbReference>
<dbReference type="GO" id="GO:0006508">
    <property type="term" value="P:proteolysis"/>
    <property type="evidence" value="ECO:0007669"/>
    <property type="project" value="InterPro"/>
</dbReference>
<dbReference type="AlphaFoldDB" id="A0A1M7Q680"/>
<dbReference type="GO" id="GO:0004252">
    <property type="term" value="F:serine-type endopeptidase activity"/>
    <property type="evidence" value="ECO:0007669"/>
    <property type="project" value="TreeGrafter"/>
</dbReference>
<accession>A0A1M7Q680</accession>
<feature type="chain" id="PRO_5012658398" evidence="2">
    <location>
        <begin position="22"/>
        <end position="659"/>
    </location>
</feature>
<dbReference type="Pfam" id="PF00326">
    <property type="entry name" value="Peptidase_S9"/>
    <property type="match status" value="1"/>
</dbReference>
<keyword evidence="5" id="KW-1185">Reference proteome</keyword>
<reference evidence="5" key="1">
    <citation type="submission" date="2016-11" db="EMBL/GenBank/DDBJ databases">
        <authorList>
            <person name="Varghese N."/>
            <person name="Submissions S."/>
        </authorList>
    </citation>
    <scope>NUCLEOTIDE SEQUENCE [LARGE SCALE GENOMIC DNA]</scope>
    <source>
        <strain evidence="5">Sac-22</strain>
    </source>
</reference>
<dbReference type="PANTHER" id="PTHR42776">
    <property type="entry name" value="SERINE PEPTIDASE S9 FAMILY MEMBER"/>
    <property type="match status" value="1"/>
</dbReference>
<name>A0A1M7Q680_9BURK</name>
<evidence type="ECO:0000256" key="2">
    <source>
        <dbReference type="SAM" id="SignalP"/>
    </source>
</evidence>
<sequence length="659" mass="73184">MTAGRQLLAALLLAVGAHAHAAPPPIAAFFDNSPFNGAMLSPNGRYLAAFIGANDKRDGLAVVDLNDLSAKMVAQFSDTDIGRAQWVNNERLLFSTVDKSAGRRDVRYAPGLFAVDRDGKHFRQLALRRNPFLRSGDDTRELLPWHTFMLQQAGAQSSDFMYVADLGIVGAGIVQSEDLLRLNTRTGVATPVAHPGVSKGWLLDQHGEPRIMKTLDKNIEQVLYLDPATKQWRTLASFDAYTGEGNGFEPLAFGPDGVLYVVSNHGRDTRALFRYDLANNQLPAQHLVDLDGFDFHGNLIISQDKLLGVRVHSDAEGTYWFDAGMKAMQEKVDAKLPGTVNLITPPTRPETPWVLVESYSDKQPRRYLVYNAENGRMSEVGRSAPQIQAAEMGPRELYYYKARDGLKIPVWLTLPPGGQHKNLPMVVLVHGGPWIRGGSWNWNADAEFLASRGYAVLEPEFRGSTGYGTQHFLAGWKEWGLKMQDDIADGARWAIQQGYADGNRICIAGASYGGYATLMGLAKDPDLYKCGINWVGVTDINLMYDSGWFYSSDLSDGWKQYGMPQLIGDRVKDAEQLNATSPLLQASRIKQPLLLAYGGADVRVPINHGLKFYDAVRRSNPNVEWVEYNEEGHGWALPQNRIDFWGRVERFLDKNIGAH</sequence>
<dbReference type="EMBL" id="FRCX01000006">
    <property type="protein sequence ID" value="SHN25713.1"/>
    <property type="molecule type" value="Genomic_DNA"/>
</dbReference>
<proteinExistence type="predicted"/>
<keyword evidence="2" id="KW-0732">Signal</keyword>
<dbReference type="Gene3D" id="3.40.50.1820">
    <property type="entry name" value="alpha/beta hydrolase"/>
    <property type="match status" value="1"/>
</dbReference>
<dbReference type="Proteomes" id="UP000184339">
    <property type="component" value="Unassembled WGS sequence"/>
</dbReference>
<evidence type="ECO:0000313" key="4">
    <source>
        <dbReference type="EMBL" id="SHN25713.1"/>
    </source>
</evidence>
<protein>
    <submittedName>
        <fullName evidence="4">Prolyl oligopeptidase family protein</fullName>
    </submittedName>
</protein>
<evidence type="ECO:0000256" key="1">
    <source>
        <dbReference type="ARBA" id="ARBA00022801"/>
    </source>
</evidence>
<keyword evidence="1" id="KW-0378">Hydrolase</keyword>
<dbReference type="PANTHER" id="PTHR42776:SF27">
    <property type="entry name" value="DIPEPTIDYL PEPTIDASE FAMILY MEMBER 6"/>
    <property type="match status" value="1"/>
</dbReference>
<dbReference type="InterPro" id="IPR001375">
    <property type="entry name" value="Peptidase_S9_cat"/>
</dbReference>
<organism evidence="4 5">
    <name type="scientific">Duganella sacchari</name>
    <dbReference type="NCBI Taxonomy" id="551987"/>
    <lineage>
        <taxon>Bacteria</taxon>
        <taxon>Pseudomonadati</taxon>
        <taxon>Pseudomonadota</taxon>
        <taxon>Betaproteobacteria</taxon>
        <taxon>Burkholderiales</taxon>
        <taxon>Oxalobacteraceae</taxon>
        <taxon>Telluria group</taxon>
        <taxon>Duganella</taxon>
    </lineage>
</organism>
<dbReference type="SUPFAM" id="SSF53474">
    <property type="entry name" value="alpha/beta-Hydrolases"/>
    <property type="match status" value="1"/>
</dbReference>
<dbReference type="RefSeq" id="WP_072785912.1">
    <property type="nucleotide sequence ID" value="NZ_FRCX01000006.1"/>
</dbReference>